<dbReference type="Proteomes" id="UP000276133">
    <property type="component" value="Unassembled WGS sequence"/>
</dbReference>
<evidence type="ECO:0000313" key="2">
    <source>
        <dbReference type="Proteomes" id="UP000276133"/>
    </source>
</evidence>
<evidence type="ECO:0000313" key="1">
    <source>
        <dbReference type="EMBL" id="RNA05188.1"/>
    </source>
</evidence>
<name>A0A3M7Q2M2_BRAPC</name>
<dbReference type="AlphaFoldDB" id="A0A3M7Q2M2"/>
<keyword evidence="2" id="KW-1185">Reference proteome</keyword>
<proteinExistence type="predicted"/>
<protein>
    <submittedName>
        <fullName evidence="1">Uncharacterized protein</fullName>
    </submittedName>
</protein>
<reference evidence="1 2" key="1">
    <citation type="journal article" date="2018" name="Sci. Rep.">
        <title>Genomic signatures of local adaptation to the degree of environmental predictability in rotifers.</title>
        <authorList>
            <person name="Franch-Gras L."/>
            <person name="Hahn C."/>
            <person name="Garcia-Roger E.M."/>
            <person name="Carmona M.J."/>
            <person name="Serra M."/>
            <person name="Gomez A."/>
        </authorList>
    </citation>
    <scope>NUCLEOTIDE SEQUENCE [LARGE SCALE GENOMIC DNA]</scope>
    <source>
        <strain evidence="1">HYR1</strain>
    </source>
</reference>
<sequence>MSKLQTIKILITECVHSDDLVTFGHFVASLVTDTQEQQTSHVIELRELLLDIVDDLIFQQTTN</sequence>
<comment type="caution">
    <text evidence="1">The sequence shown here is derived from an EMBL/GenBank/DDBJ whole genome shotgun (WGS) entry which is preliminary data.</text>
</comment>
<organism evidence="1 2">
    <name type="scientific">Brachionus plicatilis</name>
    <name type="common">Marine rotifer</name>
    <name type="synonym">Brachionus muelleri</name>
    <dbReference type="NCBI Taxonomy" id="10195"/>
    <lineage>
        <taxon>Eukaryota</taxon>
        <taxon>Metazoa</taxon>
        <taxon>Spiralia</taxon>
        <taxon>Gnathifera</taxon>
        <taxon>Rotifera</taxon>
        <taxon>Eurotatoria</taxon>
        <taxon>Monogononta</taxon>
        <taxon>Pseudotrocha</taxon>
        <taxon>Ploima</taxon>
        <taxon>Brachionidae</taxon>
        <taxon>Brachionus</taxon>
    </lineage>
</organism>
<accession>A0A3M7Q2M2</accession>
<dbReference type="EMBL" id="REGN01007824">
    <property type="protein sequence ID" value="RNA05188.1"/>
    <property type="molecule type" value="Genomic_DNA"/>
</dbReference>
<gene>
    <name evidence="1" type="ORF">BpHYR1_016756</name>
</gene>